<gene>
    <name evidence="2" type="ORF">QBC46DRAFT_401892</name>
</gene>
<accession>A0AAN6MU50</accession>
<evidence type="ECO:0000313" key="2">
    <source>
        <dbReference type="EMBL" id="KAK3933526.1"/>
    </source>
</evidence>
<name>A0AAN6MU50_9PEZI</name>
<organism evidence="2 3">
    <name type="scientific">Diplogelasinospora grovesii</name>
    <dbReference type="NCBI Taxonomy" id="303347"/>
    <lineage>
        <taxon>Eukaryota</taxon>
        <taxon>Fungi</taxon>
        <taxon>Dikarya</taxon>
        <taxon>Ascomycota</taxon>
        <taxon>Pezizomycotina</taxon>
        <taxon>Sordariomycetes</taxon>
        <taxon>Sordariomycetidae</taxon>
        <taxon>Sordariales</taxon>
        <taxon>Diplogelasinosporaceae</taxon>
        <taxon>Diplogelasinospora</taxon>
    </lineage>
</organism>
<protein>
    <submittedName>
        <fullName evidence="2">Uncharacterized protein</fullName>
    </submittedName>
</protein>
<dbReference type="Proteomes" id="UP001303473">
    <property type="component" value="Unassembled WGS sequence"/>
</dbReference>
<sequence>MTRHVSQCCRALQRKLTTSPGDGVWISEGLFLAAFERYCLASSRCQRRKASHVPGPLESRRRLGKRHIGDLNAIQCAASPPAWAFAVPMDLSQWQWQPPLSASALEQNRQQLRERLNSTASGWLASVAMPRWLEHWVPHAAEEQEQVQQVIDYTPPDAVVAAPRQPSFNDEVDAFCTRRVSKCSLQKHTPDLCRRLERHIFLGEITPEEVLPISEKIASVLDRRYKRGSGKGQGLYLSLYSAIINGIATSKVATPSLFGAPFWNTILERMSEMSVSNELGHLFKTVLNTIPAACLGDVREGLLSMLRSFFSSLRHTPEDWDAVEIPRRLEEVRVANRRLRRYYFETLYAFRWGDEPRWKRFLELARQESTIAQSAADKADAAMSPYLLDVRLVAKAIESLNPQDHGYVFEAANQFVLKGTRACAGRKARHGRRLNWLCVLAHLPQVNQDYFFETIASHYVKQRDIDPLTTREICSLMIYQWGSRGYLAFPDKAYDKFEQLMWGRPDSVALAALALAVFNKATYLERKGILHSLWKLVARLGRSDAMLESVKEYAQHHELPLGLLQSLAYTCYNHRAAIEFHKLYINQSQNTPSPEWDPAVFKHHAEAIVLDPSLPSDAIWRALDIDMYRLGSQRLWVQKKRHFGEFGATRATIVEKIAPLFAQAPHLRNRVALRHVSQCVRFLQEYYRYEGKGARLSPGVMKALYHAVSQDMKEGRPGRTSRLRWFLSIVDSEYGAENARACGLALERWREMLKRNLVQGKLGSAEGRQSTKKQLQEGQQEEEEQDEKLLAVAQ</sequence>
<evidence type="ECO:0000313" key="3">
    <source>
        <dbReference type="Proteomes" id="UP001303473"/>
    </source>
</evidence>
<keyword evidence="3" id="KW-1185">Reference proteome</keyword>
<dbReference type="AlphaFoldDB" id="A0AAN6MU50"/>
<reference evidence="3" key="1">
    <citation type="journal article" date="2023" name="Mol. Phylogenet. Evol.">
        <title>Genome-scale phylogeny and comparative genomics of the fungal order Sordariales.</title>
        <authorList>
            <person name="Hensen N."/>
            <person name="Bonometti L."/>
            <person name="Westerberg I."/>
            <person name="Brannstrom I.O."/>
            <person name="Guillou S."/>
            <person name="Cros-Aarteil S."/>
            <person name="Calhoun S."/>
            <person name="Haridas S."/>
            <person name="Kuo A."/>
            <person name="Mondo S."/>
            <person name="Pangilinan J."/>
            <person name="Riley R."/>
            <person name="LaButti K."/>
            <person name="Andreopoulos B."/>
            <person name="Lipzen A."/>
            <person name="Chen C."/>
            <person name="Yan M."/>
            <person name="Daum C."/>
            <person name="Ng V."/>
            <person name="Clum A."/>
            <person name="Steindorff A."/>
            <person name="Ohm R.A."/>
            <person name="Martin F."/>
            <person name="Silar P."/>
            <person name="Natvig D.O."/>
            <person name="Lalanne C."/>
            <person name="Gautier V."/>
            <person name="Ament-Velasquez S.L."/>
            <person name="Kruys A."/>
            <person name="Hutchinson M.I."/>
            <person name="Powell A.J."/>
            <person name="Barry K."/>
            <person name="Miller A.N."/>
            <person name="Grigoriev I.V."/>
            <person name="Debuchy R."/>
            <person name="Gladieux P."/>
            <person name="Hiltunen Thoren M."/>
            <person name="Johannesson H."/>
        </authorList>
    </citation>
    <scope>NUCLEOTIDE SEQUENCE [LARGE SCALE GENOMIC DNA]</scope>
    <source>
        <strain evidence="3">CBS 340.73</strain>
    </source>
</reference>
<feature type="region of interest" description="Disordered" evidence="1">
    <location>
        <begin position="761"/>
        <end position="794"/>
    </location>
</feature>
<evidence type="ECO:0000256" key="1">
    <source>
        <dbReference type="SAM" id="MobiDB-lite"/>
    </source>
</evidence>
<proteinExistence type="predicted"/>
<comment type="caution">
    <text evidence="2">The sequence shown here is derived from an EMBL/GenBank/DDBJ whole genome shotgun (WGS) entry which is preliminary data.</text>
</comment>
<dbReference type="EMBL" id="MU854153">
    <property type="protein sequence ID" value="KAK3933526.1"/>
    <property type="molecule type" value="Genomic_DNA"/>
</dbReference>